<evidence type="ECO:0000259" key="2">
    <source>
        <dbReference type="Pfam" id="PF13966"/>
    </source>
</evidence>
<organism evidence="3 4">
    <name type="scientific">Lactuca virosa</name>
    <dbReference type="NCBI Taxonomy" id="75947"/>
    <lineage>
        <taxon>Eukaryota</taxon>
        <taxon>Viridiplantae</taxon>
        <taxon>Streptophyta</taxon>
        <taxon>Embryophyta</taxon>
        <taxon>Tracheophyta</taxon>
        <taxon>Spermatophyta</taxon>
        <taxon>Magnoliopsida</taxon>
        <taxon>eudicotyledons</taxon>
        <taxon>Gunneridae</taxon>
        <taxon>Pentapetalae</taxon>
        <taxon>asterids</taxon>
        <taxon>campanulids</taxon>
        <taxon>Asterales</taxon>
        <taxon>Asteraceae</taxon>
        <taxon>Cichorioideae</taxon>
        <taxon>Cichorieae</taxon>
        <taxon>Lactucinae</taxon>
        <taxon>Lactuca</taxon>
    </lineage>
</organism>
<dbReference type="EMBL" id="CAKMRJ010001112">
    <property type="protein sequence ID" value="CAH1422925.1"/>
    <property type="molecule type" value="Genomic_DNA"/>
</dbReference>
<dbReference type="Pfam" id="PF13966">
    <property type="entry name" value="zf-RVT"/>
    <property type="match status" value="1"/>
</dbReference>
<dbReference type="AlphaFoldDB" id="A0AAU9MLW7"/>
<evidence type="ECO:0000313" key="3">
    <source>
        <dbReference type="EMBL" id="CAH1422925.1"/>
    </source>
</evidence>
<dbReference type="InterPro" id="IPR026960">
    <property type="entry name" value="RVT-Znf"/>
</dbReference>
<dbReference type="PANTHER" id="PTHR33116:SF79">
    <property type="entry name" value="REVERSE TRANSCRIPTASE DOMAIN, ZINC FINGER, CCHC-TYPE-RELATED"/>
    <property type="match status" value="1"/>
</dbReference>
<name>A0AAU9MLW7_9ASTR</name>
<comment type="caution">
    <text evidence="3">The sequence shown here is derived from an EMBL/GenBank/DDBJ whole genome shotgun (WGS) entry which is preliminary data.</text>
</comment>
<protein>
    <recommendedName>
        <fullName evidence="2">Reverse transcriptase zinc-binding domain-containing protein</fullName>
    </recommendedName>
</protein>
<proteinExistence type="predicted"/>
<keyword evidence="4" id="KW-1185">Reference proteome</keyword>
<dbReference type="Proteomes" id="UP001157418">
    <property type="component" value="Unassembled WGS sequence"/>
</dbReference>
<feature type="domain" description="Reverse transcriptase zinc-binding" evidence="2">
    <location>
        <begin position="208"/>
        <end position="280"/>
    </location>
</feature>
<evidence type="ECO:0000313" key="4">
    <source>
        <dbReference type="Proteomes" id="UP001157418"/>
    </source>
</evidence>
<dbReference type="PANTHER" id="PTHR33116">
    <property type="entry name" value="REVERSE TRANSCRIPTASE ZINC-BINDING DOMAIN-CONTAINING PROTEIN-RELATED-RELATED"/>
    <property type="match status" value="1"/>
</dbReference>
<reference evidence="3 4" key="1">
    <citation type="submission" date="2022-01" db="EMBL/GenBank/DDBJ databases">
        <authorList>
            <person name="Xiong W."/>
            <person name="Schranz E."/>
        </authorList>
    </citation>
    <scope>NUCLEOTIDE SEQUENCE [LARGE SCALE GENOMIC DNA]</scope>
</reference>
<gene>
    <name evidence="3" type="ORF">LVIROSA_LOCUS10227</name>
</gene>
<feature type="region of interest" description="Disordered" evidence="1">
    <location>
        <begin position="1"/>
        <end position="57"/>
    </location>
</feature>
<feature type="compositionally biased region" description="Acidic residues" evidence="1">
    <location>
        <begin position="1"/>
        <end position="10"/>
    </location>
</feature>
<evidence type="ECO:0000256" key="1">
    <source>
        <dbReference type="SAM" id="MobiDB-lite"/>
    </source>
</evidence>
<sequence>MDGEENEPEEGEFRPDQTQGFMGMEPTTEAQTNSGKTKPAPVSDSHADEPLGATIDPTVNVVAPPKVLESVEIPNSTVPASPSTKAPIVSLMGPNSSFGPEKNPILGPVENLVPLGCFGPFPTNNGTPIFSFTSEHLIVIQMVVVLNLKKRHWRSCPHEAGLTSELNNLRNDLSSVQLVNRSDTWESSLDKYGAFKVCDLRWKVDGQSGITQNIPTIKWSKEVPIKVNCFLWRAIQQRIASMTGLRARGIKIQTTMCGACINVEEDADHILVRCPFAKNVRDKTFNWCGIQNQSFNSIDELLRFAANWGRRPKMKARFHTICYGLVWNLWKYRNDQMFNQVFISPSYGVEQIKLILYMWVKCRGKGGIYSWVEWSSSPFCI</sequence>
<accession>A0AAU9MLW7</accession>